<feature type="compositionally biased region" description="Polar residues" evidence="2">
    <location>
        <begin position="525"/>
        <end position="536"/>
    </location>
</feature>
<feature type="compositionally biased region" description="Low complexity" evidence="2">
    <location>
        <begin position="860"/>
        <end position="881"/>
    </location>
</feature>
<evidence type="ECO:0000256" key="1">
    <source>
        <dbReference type="SAM" id="Coils"/>
    </source>
</evidence>
<dbReference type="OrthoDB" id="9983730at2"/>
<evidence type="ECO:0000313" key="4">
    <source>
        <dbReference type="EMBL" id="OUO56424.1"/>
    </source>
</evidence>
<dbReference type="AlphaFoldDB" id="A0A1Y4DB52"/>
<proteinExistence type="predicted"/>
<feature type="region of interest" description="Disordered" evidence="2">
    <location>
        <begin position="860"/>
        <end position="901"/>
    </location>
</feature>
<feature type="coiled-coil region" evidence="1">
    <location>
        <begin position="98"/>
        <end position="132"/>
    </location>
</feature>
<evidence type="ECO:0008006" key="6">
    <source>
        <dbReference type="Google" id="ProtNLM"/>
    </source>
</evidence>
<feature type="compositionally biased region" description="Basic and acidic residues" evidence="2">
    <location>
        <begin position="354"/>
        <end position="364"/>
    </location>
</feature>
<keyword evidence="1" id="KW-0175">Coiled coil</keyword>
<gene>
    <name evidence="4" type="ORF">B5F75_04310</name>
</gene>
<organism evidence="4 5">
    <name type="scientific">Candidatus Avelusimicrobium gallicola</name>
    <dbReference type="NCBI Taxonomy" id="2562704"/>
    <lineage>
        <taxon>Bacteria</taxon>
        <taxon>Pseudomonadati</taxon>
        <taxon>Elusimicrobiota</taxon>
        <taxon>Elusimicrobia</taxon>
        <taxon>Elusimicrobiales</taxon>
        <taxon>Elusimicrobiaceae</taxon>
        <taxon>Candidatus Avelusimicrobium</taxon>
    </lineage>
</organism>
<dbReference type="RefSeq" id="WP_087288311.1">
    <property type="nucleotide sequence ID" value="NZ_NFJD01000003.1"/>
</dbReference>
<keyword evidence="5" id="KW-1185">Reference proteome</keyword>
<keyword evidence="3" id="KW-0812">Transmembrane</keyword>
<feature type="compositionally biased region" description="Basic and acidic residues" evidence="2">
    <location>
        <begin position="400"/>
        <end position="412"/>
    </location>
</feature>
<feature type="region of interest" description="Disordered" evidence="2">
    <location>
        <begin position="343"/>
        <end position="550"/>
    </location>
</feature>
<keyword evidence="3" id="KW-0472">Membrane</keyword>
<name>A0A1Y4DB52_9BACT</name>
<feature type="transmembrane region" description="Helical" evidence="3">
    <location>
        <begin position="695"/>
        <end position="719"/>
    </location>
</feature>
<evidence type="ECO:0000256" key="2">
    <source>
        <dbReference type="SAM" id="MobiDB-lite"/>
    </source>
</evidence>
<dbReference type="EMBL" id="NFJD01000003">
    <property type="protein sequence ID" value="OUO56424.1"/>
    <property type="molecule type" value="Genomic_DNA"/>
</dbReference>
<sequence length="901" mass="97608">MRYWVYINDKVDGPYEEDKLVTLQGFTPDTLICAEEIAAGGSQEWVKASSIFEFDQVQQPANQPLPAEEVFNTQTAHSEPLASEKTLRVENAANGDVNKLLLEKIDFLTREITGLQEKLDDMKNKLDAAILSSHYTQPAAAQSYSAPQANDQHTITLTRQDVNEENEDALITNTESLVSQAENIVAAANQEEKPLDMLGPVDLGDKKQDATPTEVSLGSKAEEEVVLRSALDSLYNAKTVQTQEEKESTFQDLLTPQQAKILAEQAAPAPAEEAHKPTLDEALKEVQKADEALTAHEAEKDALLKELTAEPKEDVLDQVIKEREEEKKAETFKMAQAAAVGAAAGVAAAAALHPAEESEKKEEVPGLETVEEAAAEPVEEKKTLDFTDENASPALSIAPDRAEPEKQEEVKPASEMPADVPAEQTPAQTQPDDNMPHLSVLPSSDEMPGKTAAPAEEDKKGETVQELVPGAKTEKPDGVLITEEDLNEAFSERNNDSNQSVEQLFGLAPEQTSDKKEEAPAPASQEPQTLPQFSDQTADKPLPMGNPNDLTEIELKEGSTYLISDFVPPAQTNGNELPKEISKLDAKPVEEKVPQQNAQETKPAEVQEMVSPLKQTEKTVEAAADAPKDVTVSQIILENTIKTKRGATLDIKTVPMVPEPAQSDRLHLDNMDDDLNTQHDLKAADVKPAGKTTKLVAGTLVTVVLAALIYVMLAFMNLIPPQFNLLSSEPTAQQVAEQNAQMDEMLGTQAQPAAQPAAQQTPAANPMDTVLDEVKNYPLMNGYTLKQFIEAKHPAAKDLITWDISTAVDPDNYSVLVKVPPENPQSFKISYRFNYNTVTKALDPTISDAKNLLDSAAQGAALPQQPAAQQGQPAMAPMQGGNMTPQPAPAQAAPVTSTVQY</sequence>
<reference evidence="5" key="1">
    <citation type="submission" date="2017-04" db="EMBL/GenBank/DDBJ databases">
        <title>Function of individual gut microbiota members based on whole genome sequencing of pure cultures obtained from chicken caecum.</title>
        <authorList>
            <person name="Medvecky M."/>
            <person name="Cejkova D."/>
            <person name="Polansky O."/>
            <person name="Karasova D."/>
            <person name="Kubasova T."/>
            <person name="Cizek A."/>
            <person name="Rychlik I."/>
        </authorList>
    </citation>
    <scope>NUCLEOTIDE SEQUENCE [LARGE SCALE GENOMIC DNA]</scope>
    <source>
        <strain evidence="5">An273</strain>
    </source>
</reference>
<accession>A0A1Y4DB52</accession>
<keyword evidence="3" id="KW-1133">Transmembrane helix</keyword>
<comment type="caution">
    <text evidence="4">The sequence shown here is derived from an EMBL/GenBank/DDBJ whole genome shotgun (WGS) entry which is preliminary data.</text>
</comment>
<feature type="coiled-coil region" evidence="1">
    <location>
        <begin position="279"/>
        <end position="306"/>
    </location>
</feature>
<protein>
    <recommendedName>
        <fullName evidence="6">GYF domain-containing protein</fullName>
    </recommendedName>
</protein>
<dbReference type="Proteomes" id="UP000196368">
    <property type="component" value="Unassembled WGS sequence"/>
</dbReference>
<evidence type="ECO:0000313" key="5">
    <source>
        <dbReference type="Proteomes" id="UP000196368"/>
    </source>
</evidence>
<evidence type="ECO:0000256" key="3">
    <source>
        <dbReference type="SAM" id="Phobius"/>
    </source>
</evidence>